<dbReference type="Pfam" id="PF00483">
    <property type="entry name" value="NTP_transferase"/>
    <property type="match status" value="1"/>
</dbReference>
<accession>A0A382NRP7</accession>
<dbReference type="EMBL" id="UINC01101865">
    <property type="protein sequence ID" value="SVC63025.1"/>
    <property type="molecule type" value="Genomic_DNA"/>
</dbReference>
<dbReference type="PANTHER" id="PTHR22572">
    <property type="entry name" value="SUGAR-1-PHOSPHATE GUANYL TRANSFERASE"/>
    <property type="match status" value="1"/>
</dbReference>
<feature type="domain" description="Nucleotidyl transferase" evidence="1">
    <location>
        <begin position="3"/>
        <end position="110"/>
    </location>
</feature>
<dbReference type="AlphaFoldDB" id="A0A382NRP7"/>
<evidence type="ECO:0000313" key="2">
    <source>
        <dbReference type="EMBL" id="SVC63025.1"/>
    </source>
</evidence>
<evidence type="ECO:0000259" key="1">
    <source>
        <dbReference type="Pfam" id="PF00483"/>
    </source>
</evidence>
<protein>
    <recommendedName>
        <fullName evidence="1">Nucleotidyl transferase domain-containing protein</fullName>
    </recommendedName>
</protein>
<feature type="non-terminal residue" evidence="2">
    <location>
        <position position="132"/>
    </location>
</feature>
<reference evidence="2" key="1">
    <citation type="submission" date="2018-05" db="EMBL/GenBank/DDBJ databases">
        <authorList>
            <person name="Lanie J.A."/>
            <person name="Ng W.-L."/>
            <person name="Kazmierczak K.M."/>
            <person name="Andrzejewski T.M."/>
            <person name="Davidsen T.M."/>
            <person name="Wayne K.J."/>
            <person name="Tettelin H."/>
            <person name="Glass J.I."/>
            <person name="Rusch D."/>
            <person name="Podicherti R."/>
            <person name="Tsui H.-C.T."/>
            <person name="Winkler M.E."/>
        </authorList>
    </citation>
    <scope>NUCLEOTIDE SEQUENCE</scope>
</reference>
<dbReference type="InterPro" id="IPR005835">
    <property type="entry name" value="NTP_transferase_dom"/>
</dbReference>
<dbReference type="InterPro" id="IPR050486">
    <property type="entry name" value="Mannose-1P_guanyltransferase"/>
</dbReference>
<sequence>MVDVNGAPFLAHLVQQLVSQGVTRLVLMTGYLGDQIRAHFGNGQRYNCDIVYSHGPEHWSTGRRLIEARALFDERFFLLYADNFALVDLQQLLSFHLREDTNITLTLAPKGGGNTGCFHDGRVGCYDPDRSS</sequence>
<dbReference type="SUPFAM" id="SSF53448">
    <property type="entry name" value="Nucleotide-diphospho-sugar transferases"/>
    <property type="match status" value="1"/>
</dbReference>
<name>A0A382NRP7_9ZZZZ</name>
<gene>
    <name evidence="2" type="ORF">METZ01_LOCUS315879</name>
</gene>
<proteinExistence type="predicted"/>
<dbReference type="Gene3D" id="3.90.550.10">
    <property type="entry name" value="Spore Coat Polysaccharide Biosynthesis Protein SpsA, Chain A"/>
    <property type="match status" value="1"/>
</dbReference>
<organism evidence="2">
    <name type="scientific">marine metagenome</name>
    <dbReference type="NCBI Taxonomy" id="408172"/>
    <lineage>
        <taxon>unclassified sequences</taxon>
        <taxon>metagenomes</taxon>
        <taxon>ecological metagenomes</taxon>
    </lineage>
</organism>
<dbReference type="InterPro" id="IPR029044">
    <property type="entry name" value="Nucleotide-diphossugar_trans"/>
</dbReference>